<protein>
    <submittedName>
        <fullName evidence="3">Uncharacterized protein</fullName>
    </submittedName>
</protein>
<keyword evidence="2" id="KW-0472">Membrane</keyword>
<organism evidence="3 4">
    <name type="scientific">Segatella copri</name>
    <dbReference type="NCBI Taxonomy" id="165179"/>
    <lineage>
        <taxon>Bacteria</taxon>
        <taxon>Pseudomonadati</taxon>
        <taxon>Bacteroidota</taxon>
        <taxon>Bacteroidia</taxon>
        <taxon>Bacteroidales</taxon>
        <taxon>Prevotellaceae</taxon>
        <taxon>Segatella</taxon>
    </lineage>
</organism>
<dbReference type="AlphaFoldDB" id="A0AAW9TF90"/>
<sequence length="331" mass="37385">MKKLEDITYRHELIERYLDADTSVEEEQALADFYRHCEDKDLTDEDLDIRNLMLGMENYTPNFHQTELEMMEELDGEEEIKELDRKEEADGQPQMKEMSLATSKKHETRWVRLSAILLSTAMLAGLIFQLFPIKNYFSSSSEQQPGLANLVPTEQVVRSQPSSEDEDGNLNAYEKMERADSLFLAATQDIVTPQEMKSSKMTLAKRKNIAERSEKHAGKTAENTEETSSGNTEKTSENTGKTSRKNEKTSGNAGKTSSEAERSIHEDFNQIYEVASAALPSAEQLIINRQGNNIVISTLDNEGNMQHYTINAAETQDGSYQLLPLAQLNDL</sequence>
<keyword evidence="2" id="KW-1133">Transmembrane helix</keyword>
<dbReference type="EMBL" id="VZCR01000069">
    <property type="protein sequence ID" value="MQN32422.1"/>
    <property type="molecule type" value="Genomic_DNA"/>
</dbReference>
<feature type="transmembrane region" description="Helical" evidence="2">
    <location>
        <begin position="110"/>
        <end position="131"/>
    </location>
</feature>
<feature type="compositionally biased region" description="Basic and acidic residues" evidence="1">
    <location>
        <begin position="209"/>
        <end position="219"/>
    </location>
</feature>
<accession>A0AAW9TF90</accession>
<dbReference type="Proteomes" id="UP000420707">
    <property type="component" value="Unassembled WGS sequence"/>
</dbReference>
<comment type="caution">
    <text evidence="3">The sequence shown here is derived from an EMBL/GenBank/DDBJ whole genome shotgun (WGS) entry which is preliminary data.</text>
</comment>
<feature type="region of interest" description="Disordered" evidence="1">
    <location>
        <begin position="209"/>
        <end position="261"/>
    </location>
</feature>
<reference evidence="4" key="1">
    <citation type="submission" date="2019-09" db="EMBL/GenBank/DDBJ databases">
        <title>Distinct polysaccharide growth profiles of human intestinal Prevotella copri isolates.</title>
        <authorList>
            <person name="Fehlner-Peach H."/>
            <person name="Magnabosco C."/>
            <person name="Raghavan V."/>
            <person name="Scher J.U."/>
            <person name="Tett A."/>
            <person name="Cox L.M."/>
            <person name="Gottsegen C."/>
            <person name="Watters A."/>
            <person name="Wiltshire- Gordon J.D."/>
            <person name="Segata N."/>
            <person name="Bonneau R."/>
            <person name="Littman D.R."/>
        </authorList>
    </citation>
    <scope>NUCLEOTIDE SEQUENCE [LARGE SCALE GENOMIC DNA]</scope>
    <source>
        <strain evidence="4">iAP146</strain>
    </source>
</reference>
<dbReference type="RefSeq" id="WP_153085365.1">
    <property type="nucleotide sequence ID" value="NZ_VZAM01000080.1"/>
</dbReference>
<feature type="compositionally biased region" description="Low complexity" evidence="1">
    <location>
        <begin position="226"/>
        <end position="239"/>
    </location>
</feature>
<gene>
    <name evidence="3" type="ORF">F7D90_10780</name>
</gene>
<keyword evidence="2" id="KW-0812">Transmembrane</keyword>
<evidence type="ECO:0000313" key="3">
    <source>
        <dbReference type="EMBL" id="MQN32422.1"/>
    </source>
</evidence>
<evidence type="ECO:0000256" key="1">
    <source>
        <dbReference type="SAM" id="MobiDB-lite"/>
    </source>
</evidence>
<evidence type="ECO:0000256" key="2">
    <source>
        <dbReference type="SAM" id="Phobius"/>
    </source>
</evidence>
<proteinExistence type="predicted"/>
<name>A0AAW9TF90_9BACT</name>
<evidence type="ECO:0000313" key="4">
    <source>
        <dbReference type="Proteomes" id="UP000420707"/>
    </source>
</evidence>